<dbReference type="GO" id="GO:0005886">
    <property type="term" value="C:plasma membrane"/>
    <property type="evidence" value="ECO:0007669"/>
    <property type="project" value="UniProtKB-SubCell"/>
</dbReference>
<dbReference type="CDD" id="cd17358">
    <property type="entry name" value="MFS_GLUT6_8_Class3_like"/>
    <property type="match status" value="1"/>
</dbReference>
<protein>
    <submittedName>
        <fullName evidence="12">Facilitated trehalose transporter Tret1-2 homolog</fullName>
    </submittedName>
</protein>
<dbReference type="InterPro" id="IPR020846">
    <property type="entry name" value="MFS_dom"/>
</dbReference>
<proteinExistence type="inferred from homology"/>
<organism evidence="11 12">
    <name type="scientific">Drosophila kikkawai</name>
    <name type="common">Fruit fly</name>
    <dbReference type="NCBI Taxonomy" id="30033"/>
    <lineage>
        <taxon>Eukaryota</taxon>
        <taxon>Metazoa</taxon>
        <taxon>Ecdysozoa</taxon>
        <taxon>Arthropoda</taxon>
        <taxon>Hexapoda</taxon>
        <taxon>Insecta</taxon>
        <taxon>Pterygota</taxon>
        <taxon>Neoptera</taxon>
        <taxon>Endopterygota</taxon>
        <taxon>Diptera</taxon>
        <taxon>Brachycera</taxon>
        <taxon>Muscomorpha</taxon>
        <taxon>Ephydroidea</taxon>
        <taxon>Drosophilidae</taxon>
        <taxon>Drosophila</taxon>
        <taxon>Sophophora</taxon>
    </lineage>
</organism>
<dbReference type="InterPro" id="IPR036259">
    <property type="entry name" value="MFS_trans_sf"/>
</dbReference>
<feature type="transmembrane region" description="Helical" evidence="9">
    <location>
        <begin position="130"/>
        <end position="147"/>
    </location>
</feature>
<feature type="transmembrane region" description="Helical" evidence="9">
    <location>
        <begin position="367"/>
        <end position="392"/>
    </location>
</feature>
<name>A0A6P4IC21_DROKI</name>
<evidence type="ECO:0000256" key="5">
    <source>
        <dbReference type="ARBA" id="ARBA00023136"/>
    </source>
</evidence>
<evidence type="ECO:0000313" key="11">
    <source>
        <dbReference type="Proteomes" id="UP001652661"/>
    </source>
</evidence>
<dbReference type="Pfam" id="PF00083">
    <property type="entry name" value="Sugar_tr"/>
    <property type="match status" value="1"/>
</dbReference>
<feature type="transmembrane region" description="Helical" evidence="9">
    <location>
        <begin position="304"/>
        <end position="326"/>
    </location>
</feature>
<feature type="transmembrane region" description="Helical" evidence="9">
    <location>
        <begin position="268"/>
        <end position="292"/>
    </location>
</feature>
<dbReference type="FunFam" id="1.20.1250.20:FF:000055">
    <property type="entry name" value="Facilitated trehalose transporter Tret1-2 homolog"/>
    <property type="match status" value="1"/>
</dbReference>
<dbReference type="RefSeq" id="XP_017020083.1">
    <property type="nucleotide sequence ID" value="XM_017164594.3"/>
</dbReference>
<feature type="domain" description="Major facilitator superfamily (MFS) profile" evidence="10">
    <location>
        <begin position="31"/>
        <end position="458"/>
    </location>
</feature>
<dbReference type="OrthoDB" id="6339427at2759"/>
<dbReference type="GO" id="GO:0051119">
    <property type="term" value="F:sugar transmembrane transporter activity"/>
    <property type="evidence" value="ECO:0007669"/>
    <property type="project" value="InterPro"/>
</dbReference>
<dbReference type="PANTHER" id="PTHR48021:SF96">
    <property type="entry name" value="FACILITATED TREHALOSE TRANSPORTER TRET1-1-RELATED"/>
    <property type="match status" value="1"/>
</dbReference>
<dbReference type="PRINTS" id="PR00171">
    <property type="entry name" value="SUGRTRNSPORT"/>
</dbReference>
<dbReference type="SUPFAM" id="SSF103473">
    <property type="entry name" value="MFS general substrate transporter"/>
    <property type="match status" value="1"/>
</dbReference>
<dbReference type="PANTHER" id="PTHR48021">
    <property type="match status" value="1"/>
</dbReference>
<evidence type="ECO:0000256" key="3">
    <source>
        <dbReference type="ARBA" id="ARBA00022692"/>
    </source>
</evidence>
<keyword evidence="5 9" id="KW-0472">Membrane</keyword>
<reference evidence="11" key="1">
    <citation type="submission" date="2025-05" db="UniProtKB">
        <authorList>
            <consortium name="RefSeq"/>
        </authorList>
    </citation>
    <scope>NUCLEOTIDE SEQUENCE [LARGE SCALE GENOMIC DNA]</scope>
    <source>
        <strain evidence="11">14028-0561.14</strain>
    </source>
</reference>
<feature type="transmembrane region" description="Helical" evidence="9">
    <location>
        <begin position="102"/>
        <end position="124"/>
    </location>
</feature>
<dbReference type="GeneID" id="108073103"/>
<feature type="transmembrane region" description="Helical" evidence="9">
    <location>
        <begin position="404"/>
        <end position="423"/>
    </location>
</feature>
<dbReference type="PROSITE" id="PS00217">
    <property type="entry name" value="SUGAR_TRANSPORT_2"/>
    <property type="match status" value="1"/>
</dbReference>
<evidence type="ECO:0000256" key="6">
    <source>
        <dbReference type="ARBA" id="ARBA00023180"/>
    </source>
</evidence>
<feature type="transmembrane region" description="Helical" evidence="9">
    <location>
        <begin position="73"/>
        <end position="95"/>
    </location>
</feature>
<evidence type="ECO:0000256" key="1">
    <source>
        <dbReference type="ARBA" id="ARBA00004651"/>
    </source>
</evidence>
<keyword evidence="6" id="KW-0325">Glycoprotein</keyword>
<gene>
    <name evidence="12" type="primary">LOC108073103</name>
</gene>
<comment type="similarity">
    <text evidence="7">Belongs to the major facilitator superfamily. Sugar transporter (TC 2.A.1.1) family. Trehalose transporter subfamily.</text>
</comment>
<keyword evidence="2" id="KW-1003">Cell membrane</keyword>
<evidence type="ECO:0000256" key="9">
    <source>
        <dbReference type="SAM" id="Phobius"/>
    </source>
</evidence>
<evidence type="ECO:0000256" key="8">
    <source>
        <dbReference type="RuleBase" id="RU003346"/>
    </source>
</evidence>
<feature type="transmembrane region" description="Helical" evidence="9">
    <location>
        <begin position="29"/>
        <end position="53"/>
    </location>
</feature>
<dbReference type="Gene3D" id="1.20.1250.20">
    <property type="entry name" value="MFS general substrate transporter like domains"/>
    <property type="match status" value="1"/>
</dbReference>
<feature type="transmembrane region" description="Helical" evidence="9">
    <location>
        <begin position="333"/>
        <end position="355"/>
    </location>
</feature>
<evidence type="ECO:0000256" key="4">
    <source>
        <dbReference type="ARBA" id="ARBA00022989"/>
    </source>
</evidence>
<evidence type="ECO:0000256" key="2">
    <source>
        <dbReference type="ARBA" id="ARBA00022475"/>
    </source>
</evidence>
<keyword evidence="3 9" id="KW-0812">Transmembrane</keyword>
<feature type="transmembrane region" description="Helical" evidence="9">
    <location>
        <begin position="159"/>
        <end position="180"/>
    </location>
</feature>
<dbReference type="NCBIfam" id="TIGR00879">
    <property type="entry name" value="SP"/>
    <property type="match status" value="1"/>
</dbReference>
<dbReference type="InterPro" id="IPR050549">
    <property type="entry name" value="MFS_Trehalose_Transporter"/>
</dbReference>
<keyword evidence="11" id="KW-1185">Reference proteome</keyword>
<keyword evidence="4 9" id="KW-1133">Transmembrane helix</keyword>
<dbReference type="Proteomes" id="UP001652661">
    <property type="component" value="Chromosome 2R"/>
</dbReference>
<dbReference type="AlphaFoldDB" id="A0A6P4IC21"/>
<dbReference type="InterPro" id="IPR005829">
    <property type="entry name" value="Sugar_transporter_CS"/>
</dbReference>
<keyword evidence="8" id="KW-0813">Transport</keyword>
<dbReference type="InterPro" id="IPR005828">
    <property type="entry name" value="MFS_sugar_transport-like"/>
</dbReference>
<evidence type="ECO:0000259" key="10">
    <source>
        <dbReference type="PROSITE" id="PS50850"/>
    </source>
</evidence>
<comment type="subcellular location">
    <subcellularLocation>
        <location evidence="1">Cell membrane</location>
        <topology evidence="1">Multi-pass membrane protein</topology>
    </subcellularLocation>
</comment>
<reference evidence="12" key="2">
    <citation type="submission" date="2025-08" db="UniProtKB">
        <authorList>
            <consortium name="RefSeq"/>
        </authorList>
    </citation>
    <scope>IDENTIFICATION</scope>
    <source>
        <strain evidence="12">14028-0561.14</strain>
        <tissue evidence="12">Whole fly</tissue>
    </source>
</reference>
<feature type="transmembrane region" description="Helical" evidence="9">
    <location>
        <begin position="435"/>
        <end position="454"/>
    </location>
</feature>
<evidence type="ECO:0000256" key="7">
    <source>
        <dbReference type="ARBA" id="ARBA00024348"/>
    </source>
</evidence>
<feature type="transmembrane region" description="Helical" evidence="9">
    <location>
        <begin position="186"/>
        <end position="204"/>
    </location>
</feature>
<dbReference type="InterPro" id="IPR044775">
    <property type="entry name" value="MFS_ERD6/Tret1-like"/>
</dbReference>
<accession>A0A6P4IC21</accession>
<sequence length="486" mass="53254">MKILLQADTHVSCAVPEDAPKAIWNFRQLLATLSVSMGSLVIGFTAAYTSPALVSMTNPKITDFTVTTQDASWVGGIMPLAGLAGGIVGGPLIMYLGRRNTILATALPFIIGWLLVATAVNIIMVLVGRFLAGFCVGILSLAFPVYLGEALQPEVRGTLGLFPTAFGNMGILLCYVAGTYLNWSPLAYLGAALPVPFMILMIFTPETPRWYVSRGKEERARKALSWLRGKKVDVEEELKALVLFQQEADSQAAKNGFLELFKRDNLKAVAISLGLMLFQQMSGINAVIYYTVRIFEDAGSTIDSNLSTIIVGLVNFIATLAATVLVDRVGRKILLYVSDIAMVLTLFVLGGFFYAKAHDKDVSSLGWMPLTCFVIYIMGFSLGFGPIPWLMMGEILPAKVRGQAASLVTAFNWFCTFVVTKSFQDMIDLIGTHGAFWLFMAILVIGLLFVIFFVPETRGKTLEDIERKMMRRLPAVVNLKPLSFNM</sequence>
<dbReference type="PROSITE" id="PS50850">
    <property type="entry name" value="MFS"/>
    <property type="match status" value="1"/>
</dbReference>
<dbReference type="InterPro" id="IPR003663">
    <property type="entry name" value="Sugar/inositol_transpt"/>
</dbReference>
<evidence type="ECO:0000313" key="12">
    <source>
        <dbReference type="RefSeq" id="XP_017020083.1"/>
    </source>
</evidence>